<dbReference type="Gene3D" id="3.90.640.10">
    <property type="entry name" value="Actin, Chain A, domain 4"/>
    <property type="match status" value="1"/>
</dbReference>
<keyword evidence="2" id="KW-1133">Transmembrane helix</keyword>
<keyword evidence="2" id="KW-0812">Transmembrane</keyword>
<feature type="region of interest" description="Disordered" evidence="1">
    <location>
        <begin position="237"/>
        <end position="320"/>
    </location>
</feature>
<sequence length="623" mass="65532">MTDWDPSAVAAALRTENRFSGGSVVGVLAIGHSQTRMWVLESASLMEDASVHGGGRVSGNPVILAESRLDNIGGELFDRMLFERATERITGVPGADDALAGRLREPVGEPWRGLQQRLFLQVRRAREELTAWHSATVEIDGIPGLTPDGPLRLDRIELDNALRRQVLQMARTLQSTIESSGHRPATLDGIYLLGDARMPLIVRSVYDVLGVSPTMLGQDPSAAPGLSKAATRTAAGRIATGGPGQPASPAEGLSLRPTPNAKGKNGKVVAGLTTPPAPVEVGSPPSSSTPEHYLTPGKNVEAARPDPELTDTGSLRLLGHPGDGFDVEAASASAAQKNRRRLLVPAAGGAVVMVAASLIVAGLVHNNTLPSPTKTDRVQAASATITPTTPPATPTPSLLPPVESLQARTVGISIALNWAEVPGAEQYSVYRDQGTQAEEVRTATTPKLADRPGDGRVHTYTVVALDADEVEGEPGEAVAAKAPTPYGKLQNIASTWTGIVPVRPGVKGSSGQVCRANPGKAAGATGSIVCRYPGKLTLTVFDYSSEAATGRRYKALRAMKGVAAGGWKAEGDTGRLLVGGRRNAPWRWWTYESAPTTVVQANWPGHTSTQLAAWAKKRMPFHN</sequence>
<name>A0ABP6ZI78_9ACTN</name>
<feature type="compositionally biased region" description="Pro residues" evidence="1">
    <location>
        <begin position="388"/>
        <end position="399"/>
    </location>
</feature>
<protein>
    <recommendedName>
        <fullName evidence="5">Fibronectin type-III domain-containing protein</fullName>
    </recommendedName>
</protein>
<feature type="region of interest" description="Disordered" evidence="1">
    <location>
        <begin position="368"/>
        <end position="399"/>
    </location>
</feature>
<proteinExistence type="predicted"/>
<dbReference type="InterPro" id="IPR013783">
    <property type="entry name" value="Ig-like_fold"/>
</dbReference>
<dbReference type="InterPro" id="IPR043129">
    <property type="entry name" value="ATPase_NBD"/>
</dbReference>
<evidence type="ECO:0000256" key="2">
    <source>
        <dbReference type="SAM" id="Phobius"/>
    </source>
</evidence>
<evidence type="ECO:0000313" key="4">
    <source>
        <dbReference type="Proteomes" id="UP001501074"/>
    </source>
</evidence>
<keyword evidence="4" id="KW-1185">Reference proteome</keyword>
<dbReference type="SUPFAM" id="SSF53067">
    <property type="entry name" value="Actin-like ATPase domain"/>
    <property type="match status" value="1"/>
</dbReference>
<dbReference type="Proteomes" id="UP001501074">
    <property type="component" value="Unassembled WGS sequence"/>
</dbReference>
<keyword evidence="2" id="KW-0472">Membrane</keyword>
<evidence type="ECO:0000256" key="1">
    <source>
        <dbReference type="SAM" id="MobiDB-lite"/>
    </source>
</evidence>
<dbReference type="Gene3D" id="2.60.40.10">
    <property type="entry name" value="Immunoglobulins"/>
    <property type="match status" value="1"/>
</dbReference>
<gene>
    <name evidence="3" type="ORF">GCM10022223_21490</name>
</gene>
<accession>A0ABP6ZI78</accession>
<evidence type="ECO:0000313" key="3">
    <source>
        <dbReference type="EMBL" id="GAA3605444.1"/>
    </source>
</evidence>
<reference evidence="4" key="1">
    <citation type="journal article" date="2019" name="Int. J. Syst. Evol. Microbiol.">
        <title>The Global Catalogue of Microorganisms (GCM) 10K type strain sequencing project: providing services to taxonomists for standard genome sequencing and annotation.</title>
        <authorList>
            <consortium name="The Broad Institute Genomics Platform"/>
            <consortium name="The Broad Institute Genome Sequencing Center for Infectious Disease"/>
            <person name="Wu L."/>
            <person name="Ma J."/>
        </authorList>
    </citation>
    <scope>NUCLEOTIDE SEQUENCE [LARGE SCALE GENOMIC DNA]</scope>
    <source>
        <strain evidence="4">JCM 16902</strain>
    </source>
</reference>
<dbReference type="RefSeq" id="WP_231483136.1">
    <property type="nucleotide sequence ID" value="NZ_BAAAZO010000003.1"/>
</dbReference>
<comment type="caution">
    <text evidence="3">The sequence shown here is derived from an EMBL/GenBank/DDBJ whole genome shotgun (WGS) entry which is preliminary data.</text>
</comment>
<feature type="transmembrane region" description="Helical" evidence="2">
    <location>
        <begin position="342"/>
        <end position="364"/>
    </location>
</feature>
<dbReference type="EMBL" id="BAAAZO010000003">
    <property type="protein sequence ID" value="GAA3605444.1"/>
    <property type="molecule type" value="Genomic_DNA"/>
</dbReference>
<evidence type="ECO:0008006" key="5">
    <source>
        <dbReference type="Google" id="ProtNLM"/>
    </source>
</evidence>
<organism evidence="3 4">
    <name type="scientific">Kineosporia mesophila</name>
    <dbReference type="NCBI Taxonomy" id="566012"/>
    <lineage>
        <taxon>Bacteria</taxon>
        <taxon>Bacillati</taxon>
        <taxon>Actinomycetota</taxon>
        <taxon>Actinomycetes</taxon>
        <taxon>Kineosporiales</taxon>
        <taxon>Kineosporiaceae</taxon>
        <taxon>Kineosporia</taxon>
    </lineage>
</organism>
<dbReference type="Gene3D" id="3.30.420.40">
    <property type="match status" value="2"/>
</dbReference>